<dbReference type="EMBL" id="CM042887">
    <property type="protein sequence ID" value="KAI4329592.1"/>
    <property type="molecule type" value="Genomic_DNA"/>
</dbReference>
<keyword evidence="2" id="KW-1185">Reference proteome</keyword>
<dbReference type="Proteomes" id="UP001057402">
    <property type="component" value="Chromosome 8"/>
</dbReference>
<accession>A0ACB9MZF4</accession>
<name>A0ACB9MZF4_9MYRT</name>
<organism evidence="1 2">
    <name type="scientific">Melastoma candidum</name>
    <dbReference type="NCBI Taxonomy" id="119954"/>
    <lineage>
        <taxon>Eukaryota</taxon>
        <taxon>Viridiplantae</taxon>
        <taxon>Streptophyta</taxon>
        <taxon>Embryophyta</taxon>
        <taxon>Tracheophyta</taxon>
        <taxon>Spermatophyta</taxon>
        <taxon>Magnoliopsida</taxon>
        <taxon>eudicotyledons</taxon>
        <taxon>Gunneridae</taxon>
        <taxon>Pentapetalae</taxon>
        <taxon>rosids</taxon>
        <taxon>malvids</taxon>
        <taxon>Myrtales</taxon>
        <taxon>Melastomataceae</taxon>
        <taxon>Melastomatoideae</taxon>
        <taxon>Melastomateae</taxon>
        <taxon>Melastoma</taxon>
    </lineage>
</organism>
<evidence type="ECO:0000313" key="1">
    <source>
        <dbReference type="EMBL" id="KAI4329592.1"/>
    </source>
</evidence>
<proteinExistence type="predicted"/>
<gene>
    <name evidence="1" type="ORF">MLD38_027962</name>
</gene>
<sequence>MLSTNVLNVLLSLLLSSDETGSTKSISPSANLFYLNLPQFSTNPSIPSTKTMEDNKVIFHGLWASPYVKRVEFALKLKGVGYEYVEEDLRNKSPSLLQLNPIYKKVPVLVHDGKPVIESLIILEYIDETWKDHGPRLLPEDPFERYRVRFWADFFDREVMDALMGMNSGPGEERKAATEQVREKIAILEEGVKSMLQAGHQFIGGDTPAFLDIVIWSIFSPYEIHREVMGYSLIGAETCPVITSLVDAISEHPLGKASAFPREKLGRFLLSIKQNGIKFDEN</sequence>
<evidence type="ECO:0000313" key="2">
    <source>
        <dbReference type="Proteomes" id="UP001057402"/>
    </source>
</evidence>
<reference evidence="2" key="1">
    <citation type="journal article" date="2023" name="Front. Plant Sci.">
        <title>Chromosomal-level genome assembly of Melastoma candidum provides insights into trichome evolution.</title>
        <authorList>
            <person name="Zhong Y."/>
            <person name="Wu W."/>
            <person name="Sun C."/>
            <person name="Zou P."/>
            <person name="Liu Y."/>
            <person name="Dai S."/>
            <person name="Zhou R."/>
        </authorList>
    </citation>
    <scope>NUCLEOTIDE SEQUENCE [LARGE SCALE GENOMIC DNA]</scope>
</reference>
<protein>
    <submittedName>
        <fullName evidence="1">Uncharacterized protein</fullName>
    </submittedName>
</protein>
<comment type="caution">
    <text evidence="1">The sequence shown here is derived from an EMBL/GenBank/DDBJ whole genome shotgun (WGS) entry which is preliminary data.</text>
</comment>